<dbReference type="Gene3D" id="1.20.5.320">
    <property type="entry name" value="6-Phosphogluconate Dehydrogenase, domain 3"/>
    <property type="match status" value="1"/>
</dbReference>
<dbReference type="Pfam" id="PF01391">
    <property type="entry name" value="Collagen"/>
    <property type="match status" value="1"/>
</dbReference>
<dbReference type="InterPro" id="IPR008160">
    <property type="entry name" value="Collagen"/>
</dbReference>
<evidence type="ECO:0000256" key="2">
    <source>
        <dbReference type="SAM" id="Phobius"/>
    </source>
</evidence>
<keyword evidence="2" id="KW-1133">Transmembrane helix</keyword>
<sequence length="563" mass="62712">MENNKVIVVMVVLVILSVACMGILVMLDTPIRESLIGPEGPQGIQGDLGVQGPQGDTGEVGPEGPIGIGEQGLQGFQGIQGEQGEQGIRGPRGELWVLSEIPDQSLRIDGYADEGEWPTFQLSTLKYRSTYGSGIRDNELAWDREDKFLSFSAFRSGDYLYLCVIIQDDYLSEEYQIDALYLYLNGEPTTTIRWTTEGVYRENLRATYGAKAQYSHTGKGVSGEGGLYTIEIRYPIDESENITQIGFQYAEATTYTVAGFHEKYTIWVSEDHGVGGIEWASTFRYIVDGTHLVSVVGTDKSNSTGKSITYISGVCGEDFDLISPVNAESWDVTVWMVSEILSEPVTLRIFEAIGDHPHNWEDQLEDAPTARSRGMTVLETTLNPSKTYEIWIRDAYARPFIVIIEEEWRGRSDNEPDQDFIVNGGLEGAKEDAWWEPPFWTAMGTSGRGAGVVGQCVTLHTWSASHGSTLWQDDVVVNATDLVLSFWVKPDPRDEQITLRVLFGGRILYDETFTEQSDWVLKTVSFQTTVGTHLLEFFAPPYEDYEQAVAPRIGIDEVSLTEP</sequence>
<evidence type="ECO:0008006" key="4">
    <source>
        <dbReference type="Google" id="ProtNLM"/>
    </source>
</evidence>
<keyword evidence="2" id="KW-0812">Transmembrane</keyword>
<evidence type="ECO:0000256" key="1">
    <source>
        <dbReference type="SAM" id="MobiDB-lite"/>
    </source>
</evidence>
<protein>
    <recommendedName>
        <fullName evidence="4">Collagen-like protein</fullName>
    </recommendedName>
</protein>
<dbReference type="Gene3D" id="2.60.120.260">
    <property type="entry name" value="Galactose-binding domain-like"/>
    <property type="match status" value="1"/>
</dbReference>
<accession>A0A0F9MK77</accession>
<proteinExistence type="predicted"/>
<gene>
    <name evidence="3" type="ORF">LCGC14_1145480</name>
</gene>
<feature type="region of interest" description="Disordered" evidence="1">
    <location>
        <begin position="38"/>
        <end position="60"/>
    </location>
</feature>
<dbReference type="PROSITE" id="PS51257">
    <property type="entry name" value="PROKAR_LIPOPROTEIN"/>
    <property type="match status" value="1"/>
</dbReference>
<dbReference type="EMBL" id="LAZR01005468">
    <property type="protein sequence ID" value="KKM99671.1"/>
    <property type="molecule type" value="Genomic_DNA"/>
</dbReference>
<name>A0A0F9MK77_9ZZZZ</name>
<reference evidence="3" key="1">
    <citation type="journal article" date="2015" name="Nature">
        <title>Complex archaea that bridge the gap between prokaryotes and eukaryotes.</title>
        <authorList>
            <person name="Spang A."/>
            <person name="Saw J.H."/>
            <person name="Jorgensen S.L."/>
            <person name="Zaremba-Niedzwiedzka K."/>
            <person name="Martijn J."/>
            <person name="Lind A.E."/>
            <person name="van Eijk R."/>
            <person name="Schleper C."/>
            <person name="Guy L."/>
            <person name="Ettema T.J."/>
        </authorList>
    </citation>
    <scope>NUCLEOTIDE SEQUENCE</scope>
</reference>
<dbReference type="AlphaFoldDB" id="A0A0F9MK77"/>
<evidence type="ECO:0000313" key="3">
    <source>
        <dbReference type="EMBL" id="KKM99671.1"/>
    </source>
</evidence>
<feature type="transmembrane region" description="Helical" evidence="2">
    <location>
        <begin position="6"/>
        <end position="27"/>
    </location>
</feature>
<comment type="caution">
    <text evidence="3">The sequence shown here is derived from an EMBL/GenBank/DDBJ whole genome shotgun (WGS) entry which is preliminary data.</text>
</comment>
<keyword evidence="2" id="KW-0472">Membrane</keyword>
<organism evidence="3">
    <name type="scientific">marine sediment metagenome</name>
    <dbReference type="NCBI Taxonomy" id="412755"/>
    <lineage>
        <taxon>unclassified sequences</taxon>
        <taxon>metagenomes</taxon>
        <taxon>ecological metagenomes</taxon>
    </lineage>
</organism>